<sequence>MSNSKKDRSLEFAAYHMHALGYPIEKAEIIRFGLLKEWKEAKKNKNLKALDRVLQEYDVLLDDMIRNIQEHQKKALGYLSEEDVEKARIRKEAENASCLRNHVIDDHALVEAPGFEKALGFKKAKDL</sequence>
<proteinExistence type="predicted"/>
<organism evidence="1 2">
    <name type="scientific">Methanosarcina acetivorans</name>
    <dbReference type="NCBI Taxonomy" id="2214"/>
    <lineage>
        <taxon>Archaea</taxon>
        <taxon>Methanobacteriati</taxon>
        <taxon>Methanobacteriota</taxon>
        <taxon>Stenosarchaea group</taxon>
        <taxon>Methanomicrobia</taxon>
        <taxon>Methanosarcinales</taxon>
        <taxon>Methanosarcinaceae</taxon>
        <taxon>Methanosarcina</taxon>
    </lineage>
</organism>
<evidence type="ECO:0000313" key="2">
    <source>
        <dbReference type="Proteomes" id="UP000600774"/>
    </source>
</evidence>
<accession>A0A832SKQ0</accession>
<dbReference type="Proteomes" id="UP000600774">
    <property type="component" value="Unassembled WGS sequence"/>
</dbReference>
<reference evidence="1" key="1">
    <citation type="journal article" date="2020" name="bioRxiv">
        <title>A rank-normalized archaeal taxonomy based on genome phylogeny resolves widespread incomplete and uneven classifications.</title>
        <authorList>
            <person name="Rinke C."/>
            <person name="Chuvochina M."/>
            <person name="Mussig A.J."/>
            <person name="Chaumeil P.-A."/>
            <person name="Waite D.W."/>
            <person name="Whitman W.B."/>
            <person name="Parks D.H."/>
            <person name="Hugenholtz P."/>
        </authorList>
    </citation>
    <scope>NUCLEOTIDE SEQUENCE</scope>
    <source>
        <strain evidence="1">UBA8876</strain>
    </source>
</reference>
<dbReference type="RefSeq" id="WP_011022614.1">
    <property type="nucleotide sequence ID" value="NZ_DUJU01000145.1"/>
</dbReference>
<name>A0A832SKQ0_9EURY</name>
<comment type="caution">
    <text evidence="1">The sequence shown here is derived from an EMBL/GenBank/DDBJ whole genome shotgun (WGS) entry which is preliminary data.</text>
</comment>
<dbReference type="GeneID" id="1474543"/>
<protein>
    <submittedName>
        <fullName evidence="1">Uncharacterized protein</fullName>
    </submittedName>
</protein>
<dbReference type="AlphaFoldDB" id="A0A832SKQ0"/>
<evidence type="ECO:0000313" key="1">
    <source>
        <dbReference type="EMBL" id="HIH94882.1"/>
    </source>
</evidence>
<gene>
    <name evidence="1" type="ORF">HA338_12965</name>
</gene>
<dbReference type="EMBL" id="DUJU01000145">
    <property type="protein sequence ID" value="HIH94882.1"/>
    <property type="molecule type" value="Genomic_DNA"/>
</dbReference>